<dbReference type="InterPro" id="IPR003795">
    <property type="entry name" value="DUF192"/>
</dbReference>
<evidence type="ECO:0000313" key="1">
    <source>
        <dbReference type="EMBL" id="KXU34933.1"/>
    </source>
</evidence>
<evidence type="ECO:0008006" key="3">
    <source>
        <dbReference type="Google" id="ProtNLM"/>
    </source>
</evidence>
<sequence>MCGGVFFSGGCSADEGASAAAVPKTGADWFELSVGGQPLRVQLALTPSEMQRGLMERRDLGADEGMLFVYVRPDQMSFWMRNTPLPLDIGFFDAEGVLREIYPLHPFDERPVRSRSLRLQFALEVNRGWFKAQGLAPGAQLDLSALTAALRERDFRPNQFGLKEES</sequence>
<dbReference type="PANTHER" id="PTHR37953">
    <property type="entry name" value="UPF0127 PROTEIN MJ1496"/>
    <property type="match status" value="1"/>
</dbReference>
<protein>
    <recommendedName>
        <fullName evidence="3">DUF192 domain-containing protein</fullName>
    </recommendedName>
</protein>
<dbReference type="AlphaFoldDB" id="A0A139SK57"/>
<dbReference type="EMBL" id="LSZP01000047">
    <property type="protein sequence ID" value="KXU34933.1"/>
    <property type="molecule type" value="Genomic_DNA"/>
</dbReference>
<evidence type="ECO:0000313" key="2">
    <source>
        <dbReference type="Proteomes" id="UP000071392"/>
    </source>
</evidence>
<organism evidence="1 2">
    <name type="scientific">Cephaloticoccus capnophilus</name>
    <dbReference type="NCBI Taxonomy" id="1548208"/>
    <lineage>
        <taxon>Bacteria</taxon>
        <taxon>Pseudomonadati</taxon>
        <taxon>Verrucomicrobiota</taxon>
        <taxon>Opitutia</taxon>
        <taxon>Opitutales</taxon>
        <taxon>Opitutaceae</taxon>
        <taxon>Cephaloticoccus</taxon>
    </lineage>
</organism>
<dbReference type="Gene3D" id="2.60.120.1140">
    <property type="entry name" value="Protein of unknown function DUF192"/>
    <property type="match status" value="1"/>
</dbReference>
<proteinExistence type="predicted"/>
<dbReference type="Pfam" id="PF02643">
    <property type="entry name" value="DUF192"/>
    <property type="match status" value="1"/>
</dbReference>
<dbReference type="InterPro" id="IPR038695">
    <property type="entry name" value="Saro_0823-like_sf"/>
</dbReference>
<comment type="caution">
    <text evidence="1">The sequence shown here is derived from an EMBL/GenBank/DDBJ whole genome shotgun (WGS) entry which is preliminary data.</text>
</comment>
<dbReference type="Proteomes" id="UP000071392">
    <property type="component" value="Unassembled WGS sequence"/>
</dbReference>
<dbReference type="PANTHER" id="PTHR37953:SF1">
    <property type="entry name" value="UPF0127 PROTEIN MJ1496"/>
    <property type="match status" value="1"/>
</dbReference>
<reference evidence="1 2" key="1">
    <citation type="submission" date="2016-02" db="EMBL/GenBank/DDBJ databases">
        <authorList>
            <person name="Wen L."/>
            <person name="He K."/>
            <person name="Yang H."/>
        </authorList>
    </citation>
    <scope>NUCLEOTIDE SEQUENCE [LARGE SCALE GENOMIC DNA]</scope>
    <source>
        <strain evidence="1 2">CV41</strain>
    </source>
</reference>
<keyword evidence="2" id="KW-1185">Reference proteome</keyword>
<dbReference type="STRING" id="1548208.AXK12_06710"/>
<dbReference type="OrthoDB" id="5526466at2"/>
<accession>A0A139SK57</accession>
<name>A0A139SK57_9BACT</name>
<gene>
    <name evidence="1" type="ORF">AXK12_06710</name>
</gene>